<dbReference type="PROSITE" id="PS51078">
    <property type="entry name" value="ICLR_ED"/>
    <property type="match status" value="1"/>
</dbReference>
<dbReference type="PROSITE" id="PS51077">
    <property type="entry name" value="HTH_ICLR"/>
    <property type="match status" value="1"/>
</dbReference>
<evidence type="ECO:0000313" key="7">
    <source>
        <dbReference type="Proteomes" id="UP000292445"/>
    </source>
</evidence>
<reference evidence="6 7" key="1">
    <citation type="submission" date="2019-02" db="EMBL/GenBank/DDBJ databases">
        <title>Genomic Encyclopedia of Type Strains, Phase IV (KMG-IV): sequencing the most valuable type-strain genomes for metagenomic binning, comparative biology and taxonomic classification.</title>
        <authorList>
            <person name="Goeker M."/>
        </authorList>
    </citation>
    <scope>NUCLEOTIDE SEQUENCE [LARGE SCALE GENOMIC DNA]</scope>
    <source>
        <strain evidence="6 7">K24</strain>
    </source>
</reference>
<proteinExistence type="predicted"/>
<dbReference type="InterPro" id="IPR014757">
    <property type="entry name" value="Tscrpt_reg_IclR_C"/>
</dbReference>
<dbReference type="InterPro" id="IPR036388">
    <property type="entry name" value="WH-like_DNA-bd_sf"/>
</dbReference>
<protein>
    <submittedName>
        <fullName evidence="6">IclR family transcriptional regulator</fullName>
    </submittedName>
</protein>
<keyword evidence="2" id="KW-0238">DNA-binding</keyword>
<dbReference type="OrthoDB" id="9807558at2"/>
<organism evidence="6 7">
    <name type="scientific">Pigmentiphaga kullae</name>
    <dbReference type="NCBI Taxonomy" id="151784"/>
    <lineage>
        <taxon>Bacteria</taxon>
        <taxon>Pseudomonadati</taxon>
        <taxon>Pseudomonadota</taxon>
        <taxon>Betaproteobacteria</taxon>
        <taxon>Burkholderiales</taxon>
        <taxon>Alcaligenaceae</taxon>
        <taxon>Pigmentiphaga</taxon>
    </lineage>
</organism>
<keyword evidence="7" id="KW-1185">Reference proteome</keyword>
<sequence>MRAMNRPDTSGAQTVDRAVAVLRLLASAGESGLRLIDLQHASGLSKPTVHRLLTSLLQHGLVEQDEDTRRYRLGMEMAVLGWSVSSGRADLRQLCGPDMQALADETGDTAFLAVRSGYDTVCIERKMGPYPIKAFTVDVGTRRPLGVGAGGIIMIAALPEDEAELVFESIREPLRAYPNVSEPSLRAAVARAREDGYALSDGLVMTGVRGLAVRVSDAHGAPMAALSLSAVQDRIRPERVPALVKALEERRKRIERSLAGPGRRLR</sequence>
<feature type="domain" description="HTH iclR-type" evidence="4">
    <location>
        <begin position="12"/>
        <end position="75"/>
    </location>
</feature>
<comment type="caution">
    <text evidence="6">The sequence shown here is derived from an EMBL/GenBank/DDBJ whole genome shotgun (WGS) entry which is preliminary data.</text>
</comment>
<keyword evidence="1" id="KW-0805">Transcription regulation</keyword>
<dbReference type="Gene3D" id="3.30.450.40">
    <property type="match status" value="1"/>
</dbReference>
<dbReference type="FunFam" id="1.10.10.10:FF:000056">
    <property type="entry name" value="IclR family transcriptional regulator"/>
    <property type="match status" value="1"/>
</dbReference>
<accession>A0A4Q7NKF6</accession>
<dbReference type="EMBL" id="SGXC01000001">
    <property type="protein sequence ID" value="RZS84990.1"/>
    <property type="molecule type" value="Genomic_DNA"/>
</dbReference>
<dbReference type="Proteomes" id="UP000292445">
    <property type="component" value="Unassembled WGS sequence"/>
</dbReference>
<evidence type="ECO:0000256" key="3">
    <source>
        <dbReference type="ARBA" id="ARBA00023163"/>
    </source>
</evidence>
<dbReference type="SMART" id="SM00346">
    <property type="entry name" value="HTH_ICLR"/>
    <property type="match status" value="1"/>
</dbReference>
<evidence type="ECO:0000259" key="5">
    <source>
        <dbReference type="PROSITE" id="PS51078"/>
    </source>
</evidence>
<evidence type="ECO:0000259" key="4">
    <source>
        <dbReference type="PROSITE" id="PS51077"/>
    </source>
</evidence>
<dbReference type="PANTHER" id="PTHR30136:SF39">
    <property type="entry name" value="TRANSCRIPTIONAL REGULATORY PROTEIN"/>
    <property type="match status" value="1"/>
</dbReference>
<name>A0A4Q7NKF6_9BURK</name>
<dbReference type="Pfam" id="PF09339">
    <property type="entry name" value="HTH_IclR"/>
    <property type="match status" value="1"/>
</dbReference>
<dbReference type="GO" id="GO:0003700">
    <property type="term" value="F:DNA-binding transcription factor activity"/>
    <property type="evidence" value="ECO:0007669"/>
    <property type="project" value="TreeGrafter"/>
</dbReference>
<gene>
    <name evidence="6" type="ORF">EV675_1012</name>
</gene>
<evidence type="ECO:0000256" key="1">
    <source>
        <dbReference type="ARBA" id="ARBA00023015"/>
    </source>
</evidence>
<dbReference type="InterPro" id="IPR029016">
    <property type="entry name" value="GAF-like_dom_sf"/>
</dbReference>
<dbReference type="InterPro" id="IPR036390">
    <property type="entry name" value="WH_DNA-bd_sf"/>
</dbReference>
<dbReference type="Pfam" id="PF01614">
    <property type="entry name" value="IclR_C"/>
    <property type="match status" value="1"/>
</dbReference>
<dbReference type="AlphaFoldDB" id="A0A4Q7NKF6"/>
<evidence type="ECO:0000256" key="2">
    <source>
        <dbReference type="ARBA" id="ARBA00023125"/>
    </source>
</evidence>
<dbReference type="SUPFAM" id="SSF55781">
    <property type="entry name" value="GAF domain-like"/>
    <property type="match status" value="1"/>
</dbReference>
<keyword evidence="3" id="KW-0804">Transcription</keyword>
<dbReference type="Gene3D" id="1.10.10.10">
    <property type="entry name" value="Winged helix-like DNA-binding domain superfamily/Winged helix DNA-binding domain"/>
    <property type="match status" value="1"/>
</dbReference>
<dbReference type="GO" id="GO:0045892">
    <property type="term" value="P:negative regulation of DNA-templated transcription"/>
    <property type="evidence" value="ECO:0007669"/>
    <property type="project" value="TreeGrafter"/>
</dbReference>
<dbReference type="SUPFAM" id="SSF46785">
    <property type="entry name" value="Winged helix' DNA-binding domain"/>
    <property type="match status" value="1"/>
</dbReference>
<dbReference type="PANTHER" id="PTHR30136">
    <property type="entry name" value="HELIX-TURN-HELIX TRANSCRIPTIONAL REGULATOR, ICLR FAMILY"/>
    <property type="match status" value="1"/>
</dbReference>
<dbReference type="InterPro" id="IPR050707">
    <property type="entry name" value="HTH_MetabolicPath_Reg"/>
</dbReference>
<evidence type="ECO:0000313" key="6">
    <source>
        <dbReference type="EMBL" id="RZS84990.1"/>
    </source>
</evidence>
<dbReference type="GO" id="GO:0003677">
    <property type="term" value="F:DNA binding"/>
    <property type="evidence" value="ECO:0007669"/>
    <property type="project" value="UniProtKB-KW"/>
</dbReference>
<feature type="domain" description="IclR-ED" evidence="5">
    <location>
        <begin position="76"/>
        <end position="260"/>
    </location>
</feature>
<dbReference type="InterPro" id="IPR005471">
    <property type="entry name" value="Tscrpt_reg_IclR_N"/>
</dbReference>